<evidence type="ECO:0000313" key="2">
    <source>
        <dbReference type="Proteomes" id="UP001732700"/>
    </source>
</evidence>
<accession>A0ACD5TGQ6</accession>
<organism evidence="1 2">
    <name type="scientific">Avena sativa</name>
    <name type="common">Oat</name>
    <dbReference type="NCBI Taxonomy" id="4498"/>
    <lineage>
        <taxon>Eukaryota</taxon>
        <taxon>Viridiplantae</taxon>
        <taxon>Streptophyta</taxon>
        <taxon>Embryophyta</taxon>
        <taxon>Tracheophyta</taxon>
        <taxon>Spermatophyta</taxon>
        <taxon>Magnoliopsida</taxon>
        <taxon>Liliopsida</taxon>
        <taxon>Poales</taxon>
        <taxon>Poaceae</taxon>
        <taxon>BOP clade</taxon>
        <taxon>Pooideae</taxon>
        <taxon>Poodae</taxon>
        <taxon>Poeae</taxon>
        <taxon>Poeae Chloroplast Group 1 (Aveneae type)</taxon>
        <taxon>Aveninae</taxon>
        <taxon>Avena</taxon>
    </lineage>
</organism>
<sequence length="382" mass="43224">MSTTMASADWSSLPAELLSRIAECFLATSDLDYYMDFRAVCHSWRSATEDPKSSPDPRFRPRHWVIIDRHFGGDKTYLWVNTATGRFVPKEILLLRHYWGSSTTPDGLLILNDNKAPCAISLLNAFTGYCIRFVAPPPKSGQIMESAALVSGSPPTLVFSCRKMDIDDDFVLQETDRKVYTAYPDSESFSVYEERHACPLIRLALRGIYTNGELGSVAPFPVEGAEKIFDLMRFYNAEPDESSDDEDTLMSDEIAAFKFLIGYDNRCYLVGSAGEILIIFKLKGSMEVYRMDTGSYILERVKNIGNRAIFLSGNCKCISVNPDKFPSIEANCIYYIKSLDYSGDYICKYNLRSRRGEKISRDMGRGSRPYTIIQHLSSYDLQ</sequence>
<dbReference type="Proteomes" id="UP001732700">
    <property type="component" value="Chromosome 1A"/>
</dbReference>
<keyword evidence="2" id="KW-1185">Reference proteome</keyword>
<evidence type="ECO:0000313" key="1">
    <source>
        <dbReference type="EnsemblPlants" id="AVESA.00010b.r2.1AG0050610.1.CDS.1"/>
    </source>
</evidence>
<proteinExistence type="predicted"/>
<dbReference type="EnsemblPlants" id="AVESA.00010b.r2.1AG0050610.1">
    <property type="protein sequence ID" value="AVESA.00010b.r2.1AG0050610.1.CDS.1"/>
    <property type="gene ID" value="AVESA.00010b.r2.1AG0050610"/>
</dbReference>
<reference evidence="1" key="2">
    <citation type="submission" date="2025-09" db="UniProtKB">
        <authorList>
            <consortium name="EnsemblPlants"/>
        </authorList>
    </citation>
    <scope>IDENTIFICATION</scope>
</reference>
<reference evidence="1" key="1">
    <citation type="submission" date="2021-05" db="EMBL/GenBank/DDBJ databases">
        <authorList>
            <person name="Scholz U."/>
            <person name="Mascher M."/>
            <person name="Fiebig A."/>
        </authorList>
    </citation>
    <scope>NUCLEOTIDE SEQUENCE [LARGE SCALE GENOMIC DNA]</scope>
</reference>
<name>A0ACD5TGQ6_AVESA</name>
<protein>
    <submittedName>
        <fullName evidence="1">Uncharacterized protein</fullName>
    </submittedName>
</protein>